<feature type="compositionally biased region" description="Low complexity" evidence="1">
    <location>
        <begin position="36"/>
        <end position="51"/>
    </location>
</feature>
<dbReference type="Proteomes" id="UP000248340">
    <property type="component" value="Unassembled WGS sequence"/>
</dbReference>
<feature type="region of interest" description="Disordered" evidence="1">
    <location>
        <begin position="64"/>
        <end position="85"/>
    </location>
</feature>
<organism evidence="2 3">
    <name type="scientific">Aspergillus uvarum CBS 121591</name>
    <dbReference type="NCBI Taxonomy" id="1448315"/>
    <lineage>
        <taxon>Eukaryota</taxon>
        <taxon>Fungi</taxon>
        <taxon>Dikarya</taxon>
        <taxon>Ascomycota</taxon>
        <taxon>Pezizomycotina</taxon>
        <taxon>Eurotiomycetes</taxon>
        <taxon>Eurotiomycetidae</taxon>
        <taxon>Eurotiales</taxon>
        <taxon>Aspergillaceae</taxon>
        <taxon>Aspergillus</taxon>
        <taxon>Aspergillus subgen. Circumdati</taxon>
    </lineage>
</organism>
<feature type="region of interest" description="Disordered" evidence="1">
    <location>
        <begin position="31"/>
        <end position="51"/>
    </location>
</feature>
<dbReference type="AlphaFoldDB" id="A0A319C3M5"/>
<protein>
    <submittedName>
        <fullName evidence="2">Uncharacterized protein</fullName>
    </submittedName>
</protein>
<gene>
    <name evidence="2" type="ORF">BO82DRAFT_154085</name>
</gene>
<dbReference type="EMBL" id="KZ821728">
    <property type="protein sequence ID" value="PYH78480.1"/>
    <property type="molecule type" value="Genomic_DNA"/>
</dbReference>
<sequence length="85" mass="9475">MIPPERSCAQQTQFLVPNPQYNTLLASHLAPSKKVTSTSTNPPLPTHTHPTISTWATHHRTKANNKTPKITCPHTTNHTLPYTKL</sequence>
<name>A0A319C3M5_9EURO</name>
<reference evidence="2 3" key="1">
    <citation type="submission" date="2016-12" db="EMBL/GenBank/DDBJ databases">
        <title>The genomes of Aspergillus section Nigri reveals drivers in fungal speciation.</title>
        <authorList>
            <consortium name="DOE Joint Genome Institute"/>
            <person name="Vesth T.C."/>
            <person name="Nybo J."/>
            <person name="Theobald S."/>
            <person name="Brandl J."/>
            <person name="Frisvad J.C."/>
            <person name="Nielsen K.F."/>
            <person name="Lyhne E.K."/>
            <person name="Kogle M.E."/>
            <person name="Kuo A."/>
            <person name="Riley R."/>
            <person name="Clum A."/>
            <person name="Nolan M."/>
            <person name="Lipzen A."/>
            <person name="Salamov A."/>
            <person name="Henrissat B."/>
            <person name="Wiebenga A."/>
            <person name="De Vries R.P."/>
            <person name="Grigoriev I.V."/>
            <person name="Mortensen U.H."/>
            <person name="Andersen M.R."/>
            <person name="Baker S.E."/>
        </authorList>
    </citation>
    <scope>NUCLEOTIDE SEQUENCE [LARGE SCALE GENOMIC DNA]</scope>
    <source>
        <strain evidence="2 3">CBS 121591</strain>
    </source>
</reference>
<dbReference type="GeneID" id="37132933"/>
<dbReference type="RefSeq" id="XP_025488680.1">
    <property type="nucleotide sequence ID" value="XM_025630192.1"/>
</dbReference>
<evidence type="ECO:0000313" key="3">
    <source>
        <dbReference type="Proteomes" id="UP000248340"/>
    </source>
</evidence>
<accession>A0A319C3M5</accession>
<dbReference type="VEuPathDB" id="FungiDB:BO82DRAFT_154085"/>
<evidence type="ECO:0000313" key="2">
    <source>
        <dbReference type="EMBL" id="PYH78480.1"/>
    </source>
</evidence>
<keyword evidence="3" id="KW-1185">Reference proteome</keyword>
<evidence type="ECO:0000256" key="1">
    <source>
        <dbReference type="SAM" id="MobiDB-lite"/>
    </source>
</evidence>
<proteinExistence type="predicted"/>